<evidence type="ECO:0000256" key="9">
    <source>
        <dbReference type="PROSITE-ProRule" id="PRU10141"/>
    </source>
</evidence>
<comment type="catalytic activity">
    <reaction evidence="7">
        <text>L-threonyl-[protein] + ATP = O-phospho-L-threonyl-[protein] + ADP + H(+)</text>
        <dbReference type="Rhea" id="RHEA:46608"/>
        <dbReference type="Rhea" id="RHEA-COMP:11060"/>
        <dbReference type="Rhea" id="RHEA-COMP:11605"/>
        <dbReference type="ChEBI" id="CHEBI:15378"/>
        <dbReference type="ChEBI" id="CHEBI:30013"/>
        <dbReference type="ChEBI" id="CHEBI:30616"/>
        <dbReference type="ChEBI" id="CHEBI:61977"/>
        <dbReference type="ChEBI" id="CHEBI:456216"/>
        <dbReference type="EC" id="2.7.11.1"/>
    </reaction>
</comment>
<comment type="catalytic activity">
    <reaction evidence="8">
        <text>L-seryl-[protein] + ATP = O-phospho-L-seryl-[protein] + ADP + H(+)</text>
        <dbReference type="Rhea" id="RHEA:17989"/>
        <dbReference type="Rhea" id="RHEA-COMP:9863"/>
        <dbReference type="Rhea" id="RHEA-COMP:11604"/>
        <dbReference type="ChEBI" id="CHEBI:15378"/>
        <dbReference type="ChEBI" id="CHEBI:29999"/>
        <dbReference type="ChEBI" id="CHEBI:30616"/>
        <dbReference type="ChEBI" id="CHEBI:83421"/>
        <dbReference type="ChEBI" id="CHEBI:456216"/>
        <dbReference type="EC" id="2.7.11.1"/>
    </reaction>
</comment>
<feature type="binding site" evidence="9">
    <location>
        <position position="56"/>
    </location>
    <ligand>
        <name>ATP</name>
        <dbReference type="ChEBI" id="CHEBI:30616"/>
    </ligand>
</feature>
<dbReference type="SMART" id="SM00220">
    <property type="entry name" value="S_TKc"/>
    <property type="match status" value="1"/>
</dbReference>
<sequence length="606" mass="70209">MSSSEVDLEKCRIPLAEITRATKNFSSDTLIGDGGFGMVYRGQLSNHWKKQVVAIKRLDPNGYQGTKEFHNEVKLVSGFNHPNIIPFVGYCDDEDEKIIVYKYATNRCLDYHLRDPDKRRCLTWEQRLKICLGAAYGLKYLHSDVGDDSRVIHRDLKSANILLDDNLEAKICDFGLSRRSPRNQQDTRVCTKPSGTRFYMDPVYNERGRLSKESDIYSFGVVMFEISSGMMAYNARHFEDKELYLIDLVRSYYDDHKLVDGLDKLIDPTIKDLIHMRSFDKFNEIAHECINFDFRKRPTVDRIIKTIDEALNIQLNGFDSAAYSEAFWKGLLPPDYKEIIERAVSPLGFASKKELYFCLSDSHILLDRGYLSFQLDMESGKKSYMLGAKELLIDWQDEPRYWEWGHTLKSRFSEVCILKSVCWLSIRGKIASVMLSPYTTYVAYLVFRTTSNSEGLSVPAKTMVRFGGIKMETENVYLQRPKASEKWQENDVFPHRRKDGWMEIKLGEFEYNEGDVGEIEMAFEEVKRLNWKHGLIVEGIELRPKTTDQYSPSVKHTYTNKQRERKMINKSTSLPVLPKGYLSSVLSLNSARKVLRKCTTTIKIRN</sequence>
<dbReference type="GO" id="GO:0005886">
    <property type="term" value="C:plasma membrane"/>
    <property type="evidence" value="ECO:0007669"/>
    <property type="project" value="TreeGrafter"/>
</dbReference>
<reference evidence="11" key="1">
    <citation type="submission" date="2023-04" db="EMBL/GenBank/DDBJ databases">
        <authorList>
            <person name="Vijverberg K."/>
            <person name="Xiong W."/>
            <person name="Schranz E."/>
        </authorList>
    </citation>
    <scope>NUCLEOTIDE SEQUENCE</scope>
</reference>
<evidence type="ECO:0000313" key="12">
    <source>
        <dbReference type="Proteomes" id="UP001177003"/>
    </source>
</evidence>
<dbReference type="SUPFAM" id="SSF56112">
    <property type="entry name" value="Protein kinase-like (PK-like)"/>
    <property type="match status" value="1"/>
</dbReference>
<dbReference type="Gene3D" id="3.30.200.20">
    <property type="entry name" value="Phosphorylase Kinase, domain 1"/>
    <property type="match status" value="1"/>
</dbReference>
<dbReference type="FunFam" id="1.10.510.10:FF:001023">
    <property type="entry name" value="Os07g0541700 protein"/>
    <property type="match status" value="1"/>
</dbReference>
<dbReference type="InterPro" id="IPR045272">
    <property type="entry name" value="ANXUR1/2-like"/>
</dbReference>
<keyword evidence="3" id="KW-0808">Transferase</keyword>
<dbReference type="Gene3D" id="1.10.510.10">
    <property type="entry name" value="Transferase(Phosphotransferase) domain 1"/>
    <property type="match status" value="1"/>
</dbReference>
<keyword evidence="5" id="KW-0418">Kinase</keyword>
<dbReference type="Pfam" id="PF14299">
    <property type="entry name" value="PP2"/>
    <property type="match status" value="1"/>
</dbReference>
<dbReference type="PROSITE" id="PS50011">
    <property type="entry name" value="PROTEIN_KINASE_DOM"/>
    <property type="match status" value="1"/>
</dbReference>
<dbReference type="EC" id="2.7.11.1" evidence="1"/>
<dbReference type="InterPro" id="IPR000719">
    <property type="entry name" value="Prot_kinase_dom"/>
</dbReference>
<keyword evidence="2" id="KW-0723">Serine/threonine-protein kinase</keyword>
<dbReference type="InterPro" id="IPR011009">
    <property type="entry name" value="Kinase-like_dom_sf"/>
</dbReference>
<dbReference type="InterPro" id="IPR017441">
    <property type="entry name" value="Protein_kinase_ATP_BS"/>
</dbReference>
<evidence type="ECO:0000256" key="6">
    <source>
        <dbReference type="ARBA" id="ARBA00022840"/>
    </source>
</evidence>
<proteinExistence type="predicted"/>
<evidence type="ECO:0000313" key="11">
    <source>
        <dbReference type="EMBL" id="CAI9271357.1"/>
    </source>
</evidence>
<keyword evidence="4 9" id="KW-0547">Nucleotide-binding</keyword>
<evidence type="ECO:0000256" key="4">
    <source>
        <dbReference type="ARBA" id="ARBA00022741"/>
    </source>
</evidence>
<dbReference type="FunFam" id="3.30.200.20:FF:000039">
    <property type="entry name" value="receptor-like protein kinase FERONIA"/>
    <property type="match status" value="1"/>
</dbReference>
<dbReference type="GO" id="GO:0004714">
    <property type="term" value="F:transmembrane receptor protein tyrosine kinase activity"/>
    <property type="evidence" value="ECO:0007669"/>
    <property type="project" value="InterPro"/>
</dbReference>
<evidence type="ECO:0000256" key="1">
    <source>
        <dbReference type="ARBA" id="ARBA00012513"/>
    </source>
</evidence>
<name>A0AA35VWK3_LACSI</name>
<dbReference type="PANTHER" id="PTHR27003">
    <property type="entry name" value="OS07G0166700 PROTEIN"/>
    <property type="match status" value="1"/>
</dbReference>
<evidence type="ECO:0000256" key="8">
    <source>
        <dbReference type="ARBA" id="ARBA00048679"/>
    </source>
</evidence>
<dbReference type="InterPro" id="IPR008271">
    <property type="entry name" value="Ser/Thr_kinase_AS"/>
</dbReference>
<dbReference type="EMBL" id="OX465078">
    <property type="protein sequence ID" value="CAI9271357.1"/>
    <property type="molecule type" value="Genomic_DNA"/>
</dbReference>
<dbReference type="Pfam" id="PF07714">
    <property type="entry name" value="PK_Tyr_Ser-Thr"/>
    <property type="match status" value="1"/>
</dbReference>
<dbReference type="InterPro" id="IPR001245">
    <property type="entry name" value="Ser-Thr/Tyr_kinase_cat_dom"/>
</dbReference>
<evidence type="ECO:0000256" key="3">
    <source>
        <dbReference type="ARBA" id="ARBA00022679"/>
    </source>
</evidence>
<dbReference type="GO" id="GO:0004674">
    <property type="term" value="F:protein serine/threonine kinase activity"/>
    <property type="evidence" value="ECO:0007669"/>
    <property type="project" value="UniProtKB-KW"/>
</dbReference>
<dbReference type="PANTHER" id="PTHR27003:SF359">
    <property type="entry name" value="SERINE_THREONINE-PROTEIN KINASE UNC-51-RELATED"/>
    <property type="match status" value="1"/>
</dbReference>
<protein>
    <recommendedName>
        <fullName evidence="1">non-specific serine/threonine protein kinase</fullName>
        <ecNumber evidence="1">2.7.11.1</ecNumber>
    </recommendedName>
</protein>
<evidence type="ECO:0000256" key="5">
    <source>
        <dbReference type="ARBA" id="ARBA00022777"/>
    </source>
</evidence>
<dbReference type="PROSITE" id="PS00107">
    <property type="entry name" value="PROTEIN_KINASE_ATP"/>
    <property type="match status" value="1"/>
</dbReference>
<accession>A0AA35VWK3</accession>
<evidence type="ECO:0000256" key="2">
    <source>
        <dbReference type="ARBA" id="ARBA00022527"/>
    </source>
</evidence>
<keyword evidence="6 9" id="KW-0067">ATP-binding</keyword>
<dbReference type="PROSITE" id="PS00108">
    <property type="entry name" value="PROTEIN_KINASE_ST"/>
    <property type="match status" value="1"/>
</dbReference>
<dbReference type="Proteomes" id="UP001177003">
    <property type="component" value="Chromosome 2"/>
</dbReference>
<dbReference type="GO" id="GO:0005524">
    <property type="term" value="F:ATP binding"/>
    <property type="evidence" value="ECO:0007669"/>
    <property type="project" value="UniProtKB-UniRule"/>
</dbReference>
<gene>
    <name evidence="11" type="ORF">LSALG_LOCUS11627</name>
</gene>
<evidence type="ECO:0000256" key="7">
    <source>
        <dbReference type="ARBA" id="ARBA00047899"/>
    </source>
</evidence>
<dbReference type="GO" id="GO:0009506">
    <property type="term" value="C:plasmodesma"/>
    <property type="evidence" value="ECO:0007669"/>
    <property type="project" value="TreeGrafter"/>
</dbReference>
<dbReference type="InterPro" id="IPR025886">
    <property type="entry name" value="PP2-like"/>
</dbReference>
<keyword evidence="12" id="KW-1185">Reference proteome</keyword>
<feature type="domain" description="Protein kinase" evidence="10">
    <location>
        <begin position="25"/>
        <end position="311"/>
    </location>
</feature>
<dbReference type="AlphaFoldDB" id="A0AA35VWK3"/>
<evidence type="ECO:0000259" key="10">
    <source>
        <dbReference type="PROSITE" id="PS50011"/>
    </source>
</evidence>
<organism evidence="11 12">
    <name type="scientific">Lactuca saligna</name>
    <name type="common">Willowleaf lettuce</name>
    <dbReference type="NCBI Taxonomy" id="75948"/>
    <lineage>
        <taxon>Eukaryota</taxon>
        <taxon>Viridiplantae</taxon>
        <taxon>Streptophyta</taxon>
        <taxon>Embryophyta</taxon>
        <taxon>Tracheophyta</taxon>
        <taxon>Spermatophyta</taxon>
        <taxon>Magnoliopsida</taxon>
        <taxon>eudicotyledons</taxon>
        <taxon>Gunneridae</taxon>
        <taxon>Pentapetalae</taxon>
        <taxon>asterids</taxon>
        <taxon>campanulids</taxon>
        <taxon>Asterales</taxon>
        <taxon>Asteraceae</taxon>
        <taxon>Cichorioideae</taxon>
        <taxon>Cichorieae</taxon>
        <taxon>Lactucinae</taxon>
        <taxon>Lactuca</taxon>
    </lineage>
</organism>